<organism evidence="10 11">
    <name type="scientific">Filobasidium floriforme</name>
    <dbReference type="NCBI Taxonomy" id="5210"/>
    <lineage>
        <taxon>Eukaryota</taxon>
        <taxon>Fungi</taxon>
        <taxon>Dikarya</taxon>
        <taxon>Basidiomycota</taxon>
        <taxon>Agaricomycotina</taxon>
        <taxon>Tremellomycetes</taxon>
        <taxon>Filobasidiales</taxon>
        <taxon>Filobasidiaceae</taxon>
        <taxon>Filobasidium</taxon>
    </lineage>
</organism>
<feature type="region of interest" description="Disordered" evidence="9">
    <location>
        <begin position="1"/>
        <end position="73"/>
    </location>
</feature>
<evidence type="ECO:0000313" key="11">
    <source>
        <dbReference type="Proteomes" id="UP000812966"/>
    </source>
</evidence>
<dbReference type="PANTHER" id="PTHR31646">
    <property type="entry name" value="ALPHA-1,2-MANNOSYLTRANSFERASE MNN2"/>
    <property type="match status" value="1"/>
</dbReference>
<evidence type="ECO:0000313" key="10">
    <source>
        <dbReference type="EMBL" id="KAG7563015.1"/>
    </source>
</evidence>
<gene>
    <name evidence="10" type="ORF">FFLO_01573</name>
</gene>
<evidence type="ECO:0000256" key="3">
    <source>
        <dbReference type="ARBA" id="ARBA00022679"/>
    </source>
</evidence>
<evidence type="ECO:0000256" key="8">
    <source>
        <dbReference type="ARBA" id="ARBA00023136"/>
    </source>
</evidence>
<protein>
    <recommendedName>
        <fullName evidence="12">Alpha-1,2-mannosyltransferase</fullName>
    </recommendedName>
</protein>
<evidence type="ECO:0000256" key="1">
    <source>
        <dbReference type="ARBA" id="ARBA00004323"/>
    </source>
</evidence>
<evidence type="ECO:0000256" key="2">
    <source>
        <dbReference type="ARBA" id="ARBA00009105"/>
    </source>
</evidence>
<name>A0A8K0NSP7_9TREE</name>
<keyword evidence="3" id="KW-0808">Transferase</keyword>
<dbReference type="Proteomes" id="UP000812966">
    <property type="component" value="Unassembled WGS sequence"/>
</dbReference>
<reference evidence="10" key="1">
    <citation type="submission" date="2020-04" db="EMBL/GenBank/DDBJ databases">
        <title>Analysis of mating type loci in Filobasidium floriforme.</title>
        <authorList>
            <person name="Nowrousian M."/>
        </authorList>
    </citation>
    <scope>NUCLEOTIDE SEQUENCE</scope>
    <source>
        <strain evidence="10">CBS 6242</strain>
    </source>
</reference>
<dbReference type="InterPro" id="IPR029044">
    <property type="entry name" value="Nucleotide-diphossugar_trans"/>
</dbReference>
<comment type="subcellular location">
    <subcellularLocation>
        <location evidence="1">Golgi apparatus membrane</location>
        <topology evidence="1">Single-pass type II membrane protein</topology>
    </subcellularLocation>
</comment>
<evidence type="ECO:0008006" key="12">
    <source>
        <dbReference type="Google" id="ProtNLM"/>
    </source>
</evidence>
<keyword evidence="7" id="KW-0333">Golgi apparatus</keyword>
<dbReference type="Pfam" id="PF11051">
    <property type="entry name" value="Mannosyl_trans3"/>
    <property type="match status" value="2"/>
</dbReference>
<keyword evidence="6" id="KW-1133">Transmembrane helix</keyword>
<dbReference type="GO" id="GO:0046354">
    <property type="term" value="P:mannan biosynthetic process"/>
    <property type="evidence" value="ECO:0007669"/>
    <property type="project" value="TreeGrafter"/>
</dbReference>
<feature type="compositionally biased region" description="Basic and acidic residues" evidence="9">
    <location>
        <begin position="52"/>
        <end position="66"/>
    </location>
</feature>
<evidence type="ECO:0000256" key="5">
    <source>
        <dbReference type="ARBA" id="ARBA00022968"/>
    </source>
</evidence>
<dbReference type="EMBL" id="JABELV010000022">
    <property type="protein sequence ID" value="KAG7563015.1"/>
    <property type="molecule type" value="Genomic_DNA"/>
</dbReference>
<keyword evidence="4" id="KW-0812">Transmembrane</keyword>
<evidence type="ECO:0000256" key="9">
    <source>
        <dbReference type="SAM" id="MobiDB-lite"/>
    </source>
</evidence>
<comment type="caution">
    <text evidence="10">The sequence shown here is derived from an EMBL/GenBank/DDBJ whole genome shotgun (WGS) entry which is preliminary data.</text>
</comment>
<dbReference type="GO" id="GO:0000026">
    <property type="term" value="F:alpha-1,2-mannosyltransferase activity"/>
    <property type="evidence" value="ECO:0007669"/>
    <property type="project" value="TreeGrafter"/>
</dbReference>
<comment type="similarity">
    <text evidence="2">Belongs to the MNN1/MNT family.</text>
</comment>
<dbReference type="PANTHER" id="PTHR31646:SF1">
    <property type="entry name" value="ALPHA-1,2-MANNOSYLTRANSFERASE MNN2"/>
    <property type="match status" value="1"/>
</dbReference>
<evidence type="ECO:0000256" key="7">
    <source>
        <dbReference type="ARBA" id="ARBA00023034"/>
    </source>
</evidence>
<dbReference type="InterPro" id="IPR022751">
    <property type="entry name" value="Alpha_mannosyltransferase"/>
</dbReference>
<dbReference type="GO" id="GO:0000139">
    <property type="term" value="C:Golgi membrane"/>
    <property type="evidence" value="ECO:0007669"/>
    <property type="project" value="UniProtKB-SubCell"/>
</dbReference>
<accession>A0A8K0NSP7</accession>
<keyword evidence="8" id="KW-0472">Membrane</keyword>
<evidence type="ECO:0000256" key="6">
    <source>
        <dbReference type="ARBA" id="ARBA00022989"/>
    </source>
</evidence>
<sequence length="604" mass="68295">MVEPNIKMSNMTRRGSGSPRESKDWTTMTAIDPERRGSGVNPEMAGLMAPLSDRDSGTPSHDHHSDPLLNAWGRRTGGAEATAQGRFNQFSFPTSRTSSNAPSGRFSMILQSKLFRNIAVLTTSLLLILSVLHTTKPEVLGSGLKYMSNLPGLSRLAQQEIRSLDERLRDLMTRPVLEQWELELTNRYQCPMYTYSRMTYFFHEGKEEQWKSIGRDDIRKYRNKMISHLKEVEESGEPLVWTPALGGPYKRGIILTGGEGSTIPRLHILLKMLRKTLGCTLPIEIYHFPDEMEDEAVRNELIAWGDVSVVKLGAKTFNGEKNWHIKNAAFIQSEFTEFVYMDSDNIPLVDPAEHFESVEFKENRSVFWPDLNKDHPDNAIWRILGRPCSDEHWPAEAGQVVYDKRGNNGLNLAVLHLANHMMTSPDLYGFLGYGDKDTFRWSFYALGLPYQQAPRQFASTGGFQRQGGEPDPSYFCGHSMLHWGLTPQNKRNDPSYHPPPAFLHTILSKHRKNLDPAKLWSHVRKPRLDGISEPTLTRTLYEFTGDCFAITLKGPDGLPNSTNSMRDYQGVLTEPLSTVFGPNGETDEIYLALMDIAPTFVAIA</sequence>
<keyword evidence="5" id="KW-0735">Signal-anchor</keyword>
<proteinExistence type="inferred from homology"/>
<dbReference type="SUPFAM" id="SSF53448">
    <property type="entry name" value="Nucleotide-diphospho-sugar transferases"/>
    <property type="match status" value="1"/>
</dbReference>
<keyword evidence="11" id="KW-1185">Reference proteome</keyword>
<evidence type="ECO:0000256" key="4">
    <source>
        <dbReference type="ARBA" id="ARBA00022692"/>
    </source>
</evidence>
<dbReference type="AlphaFoldDB" id="A0A8K0NSP7"/>
<dbReference type="OrthoDB" id="430354at2759"/>